<evidence type="ECO:0000313" key="4">
    <source>
        <dbReference type="Proteomes" id="UP000094389"/>
    </source>
</evidence>
<dbReference type="OrthoDB" id="10263751at2759"/>
<dbReference type="RefSeq" id="XP_020072582.1">
    <property type="nucleotide sequence ID" value="XM_020214425.1"/>
</dbReference>
<dbReference type="PROSITE" id="PS00194">
    <property type="entry name" value="THIOREDOXIN_1"/>
    <property type="match status" value="1"/>
</dbReference>
<evidence type="ECO:0000256" key="1">
    <source>
        <dbReference type="ARBA" id="ARBA00023157"/>
    </source>
</evidence>
<organism evidence="3 4">
    <name type="scientific">Cyberlindnera jadinii (strain ATCC 18201 / CBS 1600 / BCRC 20928 / JCM 3617 / NBRC 0987 / NRRL Y-1542)</name>
    <name type="common">Torula yeast</name>
    <name type="synonym">Candida utilis</name>
    <dbReference type="NCBI Taxonomy" id="983966"/>
    <lineage>
        <taxon>Eukaryota</taxon>
        <taxon>Fungi</taxon>
        <taxon>Dikarya</taxon>
        <taxon>Ascomycota</taxon>
        <taxon>Saccharomycotina</taxon>
        <taxon>Saccharomycetes</taxon>
        <taxon>Phaffomycetales</taxon>
        <taxon>Phaffomycetaceae</taxon>
        <taxon>Cyberlindnera</taxon>
    </lineage>
</organism>
<name>A0A1E4S7V3_CYBJN</name>
<dbReference type="Gene3D" id="3.40.30.10">
    <property type="entry name" value="Glutaredoxin"/>
    <property type="match status" value="1"/>
</dbReference>
<dbReference type="PROSITE" id="PS51352">
    <property type="entry name" value="THIOREDOXIN_2"/>
    <property type="match status" value="1"/>
</dbReference>
<dbReference type="Pfam" id="PF00085">
    <property type="entry name" value="Thioredoxin"/>
    <property type="match status" value="1"/>
</dbReference>
<dbReference type="EMBL" id="KV453926">
    <property type="protein sequence ID" value="ODV75543.1"/>
    <property type="molecule type" value="Genomic_DNA"/>
</dbReference>
<dbReference type="PANTHER" id="PTHR46115">
    <property type="entry name" value="THIOREDOXIN-LIKE PROTEIN 1"/>
    <property type="match status" value="1"/>
</dbReference>
<evidence type="ECO:0000259" key="2">
    <source>
        <dbReference type="PROSITE" id="PS51352"/>
    </source>
</evidence>
<keyword evidence="4" id="KW-1185">Reference proteome</keyword>
<dbReference type="AlphaFoldDB" id="A0A1E4S7V3"/>
<dbReference type="PRINTS" id="PR00421">
    <property type="entry name" value="THIOREDOXIN"/>
</dbReference>
<evidence type="ECO:0000313" key="3">
    <source>
        <dbReference type="EMBL" id="ODV75543.1"/>
    </source>
</evidence>
<gene>
    <name evidence="3" type="ORF">CYBJADRAFT_166269</name>
</gene>
<dbReference type="STRING" id="983966.A0A1E4S7V3"/>
<dbReference type="InterPro" id="IPR036249">
    <property type="entry name" value="Thioredoxin-like_sf"/>
</dbReference>
<dbReference type="InterPro" id="IPR005746">
    <property type="entry name" value="Thioredoxin"/>
</dbReference>
<keyword evidence="1" id="KW-1015">Disulfide bond</keyword>
<dbReference type="NCBIfam" id="TIGR01068">
    <property type="entry name" value="thioredoxin"/>
    <property type="match status" value="1"/>
</dbReference>
<dbReference type="GO" id="GO:0015035">
    <property type="term" value="F:protein-disulfide reductase activity"/>
    <property type="evidence" value="ECO:0007669"/>
    <property type="project" value="InterPro"/>
</dbReference>
<dbReference type="OMA" id="DFHALWC"/>
<dbReference type="CDD" id="cd02947">
    <property type="entry name" value="TRX_family"/>
    <property type="match status" value="1"/>
</dbReference>
<dbReference type="GeneID" id="30988821"/>
<dbReference type="Proteomes" id="UP000094389">
    <property type="component" value="Unassembled WGS sequence"/>
</dbReference>
<dbReference type="InterPro" id="IPR017937">
    <property type="entry name" value="Thioredoxin_CS"/>
</dbReference>
<feature type="domain" description="Thioredoxin" evidence="2">
    <location>
        <begin position="11"/>
        <end position="130"/>
    </location>
</feature>
<sequence>MLLQSRLTRPVLSSLRATKATALRFQSTIKEVENLQKFRELIDSPKLTITDFYATWCGPCKAISPVLEKFNQEYTDVQFLKVDVDQAQDIAMEYGITAMPTFVLFKDNDALGKIVGANPSALKKAIEEYK</sequence>
<reference evidence="3 4" key="1">
    <citation type="journal article" date="2016" name="Proc. Natl. Acad. Sci. U.S.A.">
        <title>Comparative genomics of biotechnologically important yeasts.</title>
        <authorList>
            <person name="Riley R."/>
            <person name="Haridas S."/>
            <person name="Wolfe K.H."/>
            <person name="Lopes M.R."/>
            <person name="Hittinger C.T."/>
            <person name="Goeker M."/>
            <person name="Salamov A.A."/>
            <person name="Wisecaver J.H."/>
            <person name="Long T.M."/>
            <person name="Calvey C.H."/>
            <person name="Aerts A.L."/>
            <person name="Barry K.W."/>
            <person name="Choi C."/>
            <person name="Clum A."/>
            <person name="Coughlan A.Y."/>
            <person name="Deshpande S."/>
            <person name="Douglass A.P."/>
            <person name="Hanson S.J."/>
            <person name="Klenk H.-P."/>
            <person name="LaButti K.M."/>
            <person name="Lapidus A."/>
            <person name="Lindquist E.A."/>
            <person name="Lipzen A.M."/>
            <person name="Meier-Kolthoff J.P."/>
            <person name="Ohm R.A."/>
            <person name="Otillar R.P."/>
            <person name="Pangilinan J.L."/>
            <person name="Peng Y."/>
            <person name="Rokas A."/>
            <person name="Rosa C.A."/>
            <person name="Scheuner C."/>
            <person name="Sibirny A.A."/>
            <person name="Slot J.C."/>
            <person name="Stielow J.B."/>
            <person name="Sun H."/>
            <person name="Kurtzman C.P."/>
            <person name="Blackwell M."/>
            <person name="Grigoriev I.V."/>
            <person name="Jeffries T.W."/>
        </authorList>
    </citation>
    <scope>NUCLEOTIDE SEQUENCE [LARGE SCALE GENOMIC DNA]</scope>
    <source>
        <strain evidence="4">ATCC 18201 / CBS 1600 / BCRC 20928 / JCM 3617 / NBRC 0987 / NRRL Y-1542</strain>
    </source>
</reference>
<proteinExistence type="predicted"/>
<dbReference type="FunFam" id="3.40.30.10:FF:000245">
    <property type="entry name" value="Thioredoxin"/>
    <property type="match status" value="1"/>
</dbReference>
<dbReference type="InterPro" id="IPR013766">
    <property type="entry name" value="Thioredoxin_domain"/>
</dbReference>
<dbReference type="SUPFAM" id="SSF52833">
    <property type="entry name" value="Thioredoxin-like"/>
    <property type="match status" value="1"/>
</dbReference>
<accession>A0A1E4S7V3</accession>
<protein>
    <submittedName>
        <fullName evidence="3">Cytoplasmic thioredoxin</fullName>
    </submittedName>
</protein>